<sequence length="100" mass="11277">MVVDDIHRDNWNRRAARVPLDEGLGRIKISIPSFSGFGDPEDYLEWELDHSLTACYKDDDLSSDDDTEQKNGLSMLAHAVQQDISNVDAKGQHCNIFQSV</sequence>
<dbReference type="Gramene" id="OPUNC06G13340.1">
    <property type="protein sequence ID" value="OPUNC06G13340.1"/>
    <property type="gene ID" value="OPUNC06G13340"/>
</dbReference>
<evidence type="ECO:0000313" key="1">
    <source>
        <dbReference type="EnsemblPlants" id="OPUNC06G13340.1"/>
    </source>
</evidence>
<reference evidence="1" key="1">
    <citation type="submission" date="2015-04" db="UniProtKB">
        <authorList>
            <consortium name="EnsemblPlants"/>
        </authorList>
    </citation>
    <scope>IDENTIFICATION</scope>
</reference>
<dbReference type="AlphaFoldDB" id="A0A0E0LBH0"/>
<reference evidence="1" key="2">
    <citation type="submission" date="2018-05" db="EMBL/GenBank/DDBJ databases">
        <title>OpunRS2 (Oryza punctata Reference Sequence Version 2).</title>
        <authorList>
            <person name="Zhang J."/>
            <person name="Kudrna D."/>
            <person name="Lee S."/>
            <person name="Talag J."/>
            <person name="Welchert J."/>
            <person name="Wing R.A."/>
        </authorList>
    </citation>
    <scope>NUCLEOTIDE SEQUENCE [LARGE SCALE GENOMIC DNA]</scope>
</reference>
<dbReference type="HOGENOM" id="CLU_2310700_0_0_1"/>
<dbReference type="Proteomes" id="UP000026962">
    <property type="component" value="Chromosome 6"/>
</dbReference>
<protein>
    <submittedName>
        <fullName evidence="1">Uncharacterized protein</fullName>
    </submittedName>
</protein>
<organism evidence="1">
    <name type="scientific">Oryza punctata</name>
    <name type="common">Red rice</name>
    <dbReference type="NCBI Taxonomy" id="4537"/>
    <lineage>
        <taxon>Eukaryota</taxon>
        <taxon>Viridiplantae</taxon>
        <taxon>Streptophyta</taxon>
        <taxon>Embryophyta</taxon>
        <taxon>Tracheophyta</taxon>
        <taxon>Spermatophyta</taxon>
        <taxon>Magnoliopsida</taxon>
        <taxon>Liliopsida</taxon>
        <taxon>Poales</taxon>
        <taxon>Poaceae</taxon>
        <taxon>BOP clade</taxon>
        <taxon>Oryzoideae</taxon>
        <taxon>Oryzeae</taxon>
        <taxon>Oryzinae</taxon>
        <taxon>Oryza</taxon>
    </lineage>
</organism>
<dbReference type="EnsemblPlants" id="OPUNC06G13340.1">
    <property type="protein sequence ID" value="OPUNC06G13340.1"/>
    <property type="gene ID" value="OPUNC06G13340"/>
</dbReference>
<keyword evidence="2" id="KW-1185">Reference proteome</keyword>
<proteinExistence type="predicted"/>
<evidence type="ECO:0000313" key="2">
    <source>
        <dbReference type="Proteomes" id="UP000026962"/>
    </source>
</evidence>
<accession>A0A0E0LBH0</accession>
<name>A0A0E0LBH0_ORYPU</name>